<evidence type="ECO:0000313" key="2">
    <source>
        <dbReference type="EMBL" id="VCU70356.1"/>
    </source>
</evidence>
<proteinExistence type="predicted"/>
<keyword evidence="3" id="KW-1185">Reference proteome</keyword>
<name>A0A3P4B4A4_9BURK</name>
<dbReference type="EMBL" id="UWPJ01000018">
    <property type="protein sequence ID" value="VCU70356.1"/>
    <property type="molecule type" value="Genomic_DNA"/>
</dbReference>
<accession>A0A3P4B4A4</accession>
<reference evidence="2 3" key="1">
    <citation type="submission" date="2018-10" db="EMBL/GenBank/DDBJ databases">
        <authorList>
            <person name="Criscuolo A."/>
        </authorList>
    </citation>
    <scope>NUCLEOTIDE SEQUENCE [LARGE SCALE GENOMIC DNA]</scope>
    <source>
        <strain evidence="2">DnA1</strain>
    </source>
</reference>
<evidence type="ECO:0000256" key="1">
    <source>
        <dbReference type="SAM" id="SignalP"/>
    </source>
</evidence>
<dbReference type="OrthoDB" id="8684278at2"/>
<feature type="signal peptide" evidence="1">
    <location>
        <begin position="1"/>
        <end position="19"/>
    </location>
</feature>
<organism evidence="2 3">
    <name type="scientific">Pigmentiphaga humi</name>
    <dbReference type="NCBI Taxonomy" id="2478468"/>
    <lineage>
        <taxon>Bacteria</taxon>
        <taxon>Pseudomonadati</taxon>
        <taxon>Pseudomonadota</taxon>
        <taxon>Betaproteobacteria</taxon>
        <taxon>Burkholderiales</taxon>
        <taxon>Alcaligenaceae</taxon>
        <taxon>Pigmentiphaga</taxon>
    </lineage>
</organism>
<keyword evidence="1" id="KW-0732">Signal</keyword>
<protein>
    <submittedName>
        <fullName evidence="2">Uncharacterized protein</fullName>
    </submittedName>
</protein>
<dbReference type="RefSeq" id="WP_124079866.1">
    <property type="nucleotide sequence ID" value="NZ_UWPJ01000018.1"/>
</dbReference>
<sequence>MMRRLVLAAALSLPLFAHAAGTATLAGVDDRGQPFSASVEYAGASLRAASPQTPNYYLLARGEKIYGVGRVNGQPIAMEAGDLMRMAGGMMPSPTAVLEQVSAIESLQSTNRRETVAGLDGTVYVLAYQDGRRQRRTEELVLTPDPAASELTAAALRLGRSLAGLSGTQLPAGADDLAGRLQREGLGLLRFGNRFRVESLDRRAPQASRFELPGGSFQIPDLRGLLPGIGGSR</sequence>
<evidence type="ECO:0000313" key="3">
    <source>
        <dbReference type="Proteomes" id="UP000277294"/>
    </source>
</evidence>
<gene>
    <name evidence="2" type="ORF">PIGHUM_02428</name>
</gene>
<dbReference type="AlphaFoldDB" id="A0A3P4B4A4"/>
<feature type="chain" id="PRO_5017978196" evidence="1">
    <location>
        <begin position="20"/>
        <end position="233"/>
    </location>
</feature>
<dbReference type="Proteomes" id="UP000277294">
    <property type="component" value="Unassembled WGS sequence"/>
</dbReference>